<keyword evidence="2" id="KW-1185">Reference proteome</keyword>
<dbReference type="Proteomes" id="UP000677305">
    <property type="component" value="Chromosome"/>
</dbReference>
<protein>
    <submittedName>
        <fullName evidence="1">Uncharacterized protein</fullName>
    </submittedName>
</protein>
<dbReference type="KEGG" id="vgu:HYG85_10040"/>
<organism evidence="1 2">
    <name type="scientific">Vallitalea guaymasensis</name>
    <dbReference type="NCBI Taxonomy" id="1185412"/>
    <lineage>
        <taxon>Bacteria</taxon>
        <taxon>Bacillati</taxon>
        <taxon>Bacillota</taxon>
        <taxon>Clostridia</taxon>
        <taxon>Lachnospirales</taxon>
        <taxon>Vallitaleaceae</taxon>
        <taxon>Vallitalea</taxon>
    </lineage>
</organism>
<sequence>MTNIKIDIKALEEPIKKSNNLAERTDNLLNEFNSQKICIDNIICERDNIKYDLDKIGTEIKLISERFTKYGKQINGVINAYEYAERELNKMLMVLEPPSKKEKNDNDIKPADVTVGDVKIGNTMVSNGITTGNLIDIVKGLGGTVSWDETSKTATVIINGKTTSYNLNNIKDGFGYASDGSTFTVKDGHIQVGIREISEKAGANVKWSPTSLGVKVDVDYIHASVSSITKVTKDSGEAGELWVSDNIVIFEQEGSRSHVRYPVKDGYATAWIDTDKLNVGVKVTSDKQVIEPASSNNMNLDFSDLDKITLSYANGDVLPLTDKQKQAIKKIQTYQNHDYIKQHQNQTQIYLFEGTAVNKDKKEKYSEENGKTLYKDRYGAILVVVKDGQIAYITPEASTLPDYPRGPNKYNGYTDMPTLVDGVYSFRQTSHPANDAKGNNSSYPALKILSTKGEEAEVVRYSTTKGKWKSGTSGGINFHMGYRHTKEYSGQEIDGNFTPKIWVNSSGCQTVRPGGDNQNWTRYNEIAEIIGFDKDGFVKYGEAPDNVKGIFVVDRSFMDPNENNYKDVLGDYGIEYIKHGTKE</sequence>
<accession>A0A8J8MAB0</accession>
<proteinExistence type="predicted"/>
<dbReference type="EMBL" id="CP058561">
    <property type="protein sequence ID" value="QUH29247.1"/>
    <property type="molecule type" value="Genomic_DNA"/>
</dbReference>
<dbReference type="RefSeq" id="WP_212693362.1">
    <property type="nucleotide sequence ID" value="NZ_CP058561.1"/>
</dbReference>
<reference evidence="1 2" key="1">
    <citation type="submission" date="2020-07" db="EMBL/GenBank/DDBJ databases">
        <title>Vallitalea guaymasensis genome.</title>
        <authorList>
            <person name="Postec A."/>
        </authorList>
    </citation>
    <scope>NUCLEOTIDE SEQUENCE [LARGE SCALE GENOMIC DNA]</scope>
    <source>
        <strain evidence="1 2">Ra1766G1</strain>
    </source>
</reference>
<name>A0A8J8MAB0_9FIRM</name>
<evidence type="ECO:0000313" key="2">
    <source>
        <dbReference type="Proteomes" id="UP000677305"/>
    </source>
</evidence>
<gene>
    <name evidence="1" type="ORF">HYG85_10040</name>
</gene>
<dbReference type="AlphaFoldDB" id="A0A8J8MAB0"/>
<evidence type="ECO:0000313" key="1">
    <source>
        <dbReference type="EMBL" id="QUH29247.1"/>
    </source>
</evidence>